<dbReference type="SMART" id="SM00554">
    <property type="entry name" value="FAS1"/>
    <property type="match status" value="2"/>
</dbReference>
<dbReference type="InterPro" id="IPR050904">
    <property type="entry name" value="Adhesion/Biosynth-related"/>
</dbReference>
<dbReference type="EMBL" id="CP064814">
    <property type="protein sequence ID" value="QPG75571.1"/>
    <property type="molecule type" value="Genomic_DNA"/>
</dbReference>
<dbReference type="InterPro" id="IPR036378">
    <property type="entry name" value="FAS1_dom_sf"/>
</dbReference>
<organism evidence="4 5">
    <name type="scientific">Eeniella nana</name>
    <name type="common">Yeast</name>
    <name type="synonym">Brettanomyces nanus</name>
    <dbReference type="NCBI Taxonomy" id="13502"/>
    <lineage>
        <taxon>Eukaryota</taxon>
        <taxon>Fungi</taxon>
        <taxon>Dikarya</taxon>
        <taxon>Ascomycota</taxon>
        <taxon>Saccharomycotina</taxon>
        <taxon>Pichiomycetes</taxon>
        <taxon>Pichiales</taxon>
        <taxon>Pichiaceae</taxon>
        <taxon>Brettanomyces</taxon>
    </lineage>
</organism>
<keyword evidence="2" id="KW-0472">Membrane</keyword>
<dbReference type="AlphaFoldDB" id="A0A875S1F7"/>
<dbReference type="PANTHER" id="PTHR10900:SF77">
    <property type="entry name" value="FI19380P1"/>
    <property type="match status" value="1"/>
</dbReference>
<dbReference type="KEGG" id="bnn:FOA43_002927"/>
<dbReference type="GeneID" id="62196328"/>
<proteinExistence type="predicted"/>
<protein>
    <recommendedName>
        <fullName evidence="3">FAS1 domain-containing protein</fullName>
    </recommendedName>
</protein>
<sequence>MDVLSANSTYSRFILSLQRSGLVDQVNELENVTLLAPTNDAFKSLGLPYLLMNASTLFKFVVDQPVLSGDVNGVNIYSTLNRHGSPFFNDLSVPILFDRESDGFSIENARVIYPDNLAPASNSVVHGIDSLLVDIKPSVCESFQTIHIHNSFASLFNQDNYCSNFKISNVTFLYPANSLFNRWFTEIELAYLHHQLGSQDREMVLGNFILLGMYGGNMFGRTISTENLLGESVHLSSRYQGNEILVDGNSSQSTSANILLSDGMAHYFEEMELSKLRFPTFTPRKYLIGLNQTDFVDELDFRRLSALIDDLDLEQTIFITLQDSSLSVKSQSKNSLLYKFAKGKIELNGDRMIESKFCTQSSLGHCQKLKMARLSGDDYLLNGHSHILSDRYQIGNTYIYLVDDDIPLPGKLEHSISPVDRCAKTLRFMDDFGQLKFKHNDGRGYTVFLPTSDAWSDIDLTLDYLIAHEDKLELVLGNLVLNGLVYSDFVGSKQLTNINDDPIVLDKMRDSTTVTINNRIQLPLSFGSEALFRDGVAYPVNRVVLPESMTITMDELIETAQAEEFLNILKAVNLTNLPYDPYYSFIVPSSATLLIANITSLTKGLSFLEEFARLHILPGKSLDKALSCEKEIPTLLDGVHLTCNKLPSGGRMLQILEGNDHEVRVLRSGFTTTDSGLLLIDKPLNPDWLDSHNRPLIRLRLPFVSVLIGIVLGMVILTSILSFCFFFTVGSDSAKQSDLEIADDNPNEQTPNRQDERSRLFAPTAPTVPTAPMAHTGYGSIDSKRPTESRRAVEPLGFSERYSTHSKAKAINCSRVRTEI</sequence>
<feature type="domain" description="FAS1" evidence="3">
    <location>
        <begin position="409"/>
        <end position="544"/>
    </location>
</feature>
<reference evidence="4" key="1">
    <citation type="submission" date="2020-10" db="EMBL/GenBank/DDBJ databases">
        <authorList>
            <person name="Roach M.J.R."/>
        </authorList>
    </citation>
    <scope>NUCLEOTIDE SEQUENCE</scope>
    <source>
        <strain evidence="4">CBS 1945</strain>
    </source>
</reference>
<feature type="domain" description="FAS1" evidence="3">
    <location>
        <begin position="1"/>
        <end position="132"/>
    </location>
</feature>
<dbReference type="OrthoDB" id="286301at2759"/>
<evidence type="ECO:0000256" key="1">
    <source>
        <dbReference type="SAM" id="MobiDB-lite"/>
    </source>
</evidence>
<dbReference type="InterPro" id="IPR000782">
    <property type="entry name" value="FAS1_domain"/>
</dbReference>
<keyword evidence="5" id="KW-1185">Reference proteome</keyword>
<feature type="region of interest" description="Disordered" evidence="1">
    <location>
        <begin position="738"/>
        <end position="790"/>
    </location>
</feature>
<keyword evidence="2" id="KW-1133">Transmembrane helix</keyword>
<dbReference type="Pfam" id="PF02469">
    <property type="entry name" value="Fasciclin"/>
    <property type="match status" value="2"/>
</dbReference>
<keyword evidence="2" id="KW-0812">Transmembrane</keyword>
<accession>A0A875S1F7</accession>
<evidence type="ECO:0000256" key="2">
    <source>
        <dbReference type="SAM" id="Phobius"/>
    </source>
</evidence>
<evidence type="ECO:0000313" key="5">
    <source>
        <dbReference type="Proteomes" id="UP000662931"/>
    </source>
</evidence>
<dbReference type="PROSITE" id="PS50213">
    <property type="entry name" value="FAS1"/>
    <property type="match status" value="2"/>
</dbReference>
<dbReference type="Gene3D" id="2.30.180.10">
    <property type="entry name" value="FAS1 domain"/>
    <property type="match status" value="2"/>
</dbReference>
<feature type="transmembrane region" description="Helical" evidence="2">
    <location>
        <begin position="703"/>
        <end position="729"/>
    </location>
</feature>
<gene>
    <name evidence="4" type="ORF">FOA43_002927</name>
</gene>
<dbReference type="PANTHER" id="PTHR10900">
    <property type="entry name" value="PERIOSTIN-RELATED"/>
    <property type="match status" value="1"/>
</dbReference>
<dbReference type="RefSeq" id="XP_038779136.1">
    <property type="nucleotide sequence ID" value="XM_038923208.1"/>
</dbReference>
<name>A0A875S1F7_EENNA</name>
<dbReference type="SUPFAM" id="SSF82153">
    <property type="entry name" value="FAS1 domain"/>
    <property type="match status" value="3"/>
</dbReference>
<feature type="compositionally biased region" description="Low complexity" evidence="1">
    <location>
        <begin position="762"/>
        <end position="776"/>
    </location>
</feature>
<evidence type="ECO:0000259" key="3">
    <source>
        <dbReference type="PROSITE" id="PS50213"/>
    </source>
</evidence>
<evidence type="ECO:0000313" key="4">
    <source>
        <dbReference type="EMBL" id="QPG75571.1"/>
    </source>
</evidence>
<dbReference type="Proteomes" id="UP000662931">
    <property type="component" value="Chromosome 3"/>
</dbReference>